<sequence>MELLELCISIYYSLPLSFFSQTIQEGFEGSSGNDERRERKSDFENSEDERRTRIGSLKKKALNASTKFKHSLKKKSSRRKSDGRVSSVSIEDIRDAEELQAVDAFRQALLLDELLPDKFDDYHMMLRFLKARSFDIKKAKQMWADMIQWRKDFGTDTIVEDFEFEEINEVLKYYPHGNHGVDKEGRPVYIERLGKVDPNKLMQVTNMDRYVKYHVREFEKSFAFKFPACTIAAKRHIDSSTTILDVQGIGLKNFNKSARDLITRLQKIDGDNYPETLHQMFIINAGPGFRLLWNTVKTFLDPRTTSKIHVLGYKYQNKLLEVIEASELPEFLGGTCTCADSGGCLRSDKGPWKNPEIMKMVLNGETRRARQVVKVLNSEGKVVYAKPHYSMVKGSDTSTAESGSEAEDIASPKAIRNYSHLRLTPVREEAKAAGTSSYSSNFSGYDEYVPMVDKAVDSGWKKQPILQKSYTSKGMLPPVDSQKVPEGVRARIMATLMAFFMTLFMLFRSVTCYLTKKLPDAQTKQNEKIEEFSFDDTSKEEFRPPSPTPAFTEAELLTRVLKRLGELEEKVNTLQAKPSEMPYEKEELLNAAVCRVDALEAELIATKKALHEALMRQEELLAYIDSQEEAKFRKKKFCW</sequence>
<accession>A0ACC0B8Z9</accession>
<dbReference type="EMBL" id="CM044704">
    <property type="protein sequence ID" value="KAI5669126.1"/>
    <property type="molecule type" value="Genomic_DNA"/>
</dbReference>
<protein>
    <submittedName>
        <fullName evidence="1">Uncharacterized protein</fullName>
    </submittedName>
</protein>
<comment type="caution">
    <text evidence="1">The sequence shown here is derived from an EMBL/GenBank/DDBJ whole genome shotgun (WGS) entry which is preliminary data.</text>
</comment>
<keyword evidence="2" id="KW-1185">Reference proteome</keyword>
<evidence type="ECO:0000313" key="2">
    <source>
        <dbReference type="Proteomes" id="UP001060085"/>
    </source>
</evidence>
<dbReference type="Proteomes" id="UP001060085">
    <property type="component" value="Linkage Group LG04"/>
</dbReference>
<organism evidence="1 2">
    <name type="scientific">Catharanthus roseus</name>
    <name type="common">Madagascar periwinkle</name>
    <name type="synonym">Vinca rosea</name>
    <dbReference type="NCBI Taxonomy" id="4058"/>
    <lineage>
        <taxon>Eukaryota</taxon>
        <taxon>Viridiplantae</taxon>
        <taxon>Streptophyta</taxon>
        <taxon>Embryophyta</taxon>
        <taxon>Tracheophyta</taxon>
        <taxon>Spermatophyta</taxon>
        <taxon>Magnoliopsida</taxon>
        <taxon>eudicotyledons</taxon>
        <taxon>Gunneridae</taxon>
        <taxon>Pentapetalae</taxon>
        <taxon>asterids</taxon>
        <taxon>lamiids</taxon>
        <taxon>Gentianales</taxon>
        <taxon>Apocynaceae</taxon>
        <taxon>Rauvolfioideae</taxon>
        <taxon>Vinceae</taxon>
        <taxon>Catharanthinae</taxon>
        <taxon>Catharanthus</taxon>
    </lineage>
</organism>
<name>A0ACC0B8Z9_CATRO</name>
<reference evidence="2" key="1">
    <citation type="journal article" date="2023" name="Nat. Plants">
        <title>Single-cell RNA sequencing provides a high-resolution roadmap for understanding the multicellular compartmentation of specialized metabolism.</title>
        <authorList>
            <person name="Sun S."/>
            <person name="Shen X."/>
            <person name="Li Y."/>
            <person name="Li Y."/>
            <person name="Wang S."/>
            <person name="Li R."/>
            <person name="Zhang H."/>
            <person name="Shen G."/>
            <person name="Guo B."/>
            <person name="Wei J."/>
            <person name="Xu J."/>
            <person name="St-Pierre B."/>
            <person name="Chen S."/>
            <person name="Sun C."/>
        </authorList>
    </citation>
    <scope>NUCLEOTIDE SEQUENCE [LARGE SCALE GENOMIC DNA]</scope>
</reference>
<evidence type="ECO:0000313" key="1">
    <source>
        <dbReference type="EMBL" id="KAI5669126.1"/>
    </source>
</evidence>
<gene>
    <name evidence="1" type="ORF">M9H77_18979</name>
</gene>
<proteinExistence type="predicted"/>